<comment type="cofactor">
    <cofactor evidence="8">
        <name>Mg(2+)</name>
        <dbReference type="ChEBI" id="CHEBI:18420"/>
    </cofactor>
    <text evidence="8">Binds 1 Mg(2+) ion.</text>
</comment>
<keyword evidence="4" id="KW-0378">Hydrolase</keyword>
<dbReference type="Pfam" id="PF00245">
    <property type="entry name" value="Alk_phosphatase"/>
    <property type="match status" value="1"/>
</dbReference>
<feature type="binding site" evidence="8">
    <location>
        <position position="299"/>
    </location>
    <ligand>
        <name>Zn(2+)</name>
        <dbReference type="ChEBI" id="CHEBI:29105"/>
        <label>2</label>
    </ligand>
</feature>
<dbReference type="InterPro" id="IPR018299">
    <property type="entry name" value="Alkaline_phosphatase_AS"/>
</dbReference>
<dbReference type="SMART" id="SM00098">
    <property type="entry name" value="alkPPc"/>
    <property type="match status" value="1"/>
</dbReference>
<feature type="binding site" evidence="8">
    <location>
        <position position="129"/>
    </location>
    <ligand>
        <name>Mg(2+)</name>
        <dbReference type="ChEBI" id="CHEBI:18420"/>
    </ligand>
</feature>
<organism evidence="11 12">
    <name type="scientific">Limnochorda pilosa</name>
    <dbReference type="NCBI Taxonomy" id="1555112"/>
    <lineage>
        <taxon>Bacteria</taxon>
        <taxon>Bacillati</taxon>
        <taxon>Bacillota</taxon>
        <taxon>Limnochordia</taxon>
        <taxon>Limnochordales</taxon>
        <taxon>Limnochordaceae</taxon>
        <taxon>Limnochorda</taxon>
    </lineage>
</organism>
<comment type="similarity">
    <text evidence="1 9">Belongs to the alkaline phosphatase family.</text>
</comment>
<keyword evidence="2" id="KW-0597">Phosphoprotein</keyword>
<name>A0A0K2SI43_LIMPI</name>
<dbReference type="KEGG" id="lpil:LIP_0916"/>
<feature type="binding site" evidence="8">
    <location>
        <position position="32"/>
    </location>
    <ligand>
        <name>Mg(2+)</name>
        <dbReference type="ChEBI" id="CHEBI:18420"/>
    </ligand>
</feature>
<evidence type="ECO:0000256" key="7">
    <source>
        <dbReference type="PIRSR" id="PIRSR601952-1"/>
    </source>
</evidence>
<protein>
    <submittedName>
        <fullName evidence="11">Alkaline phosphatase</fullName>
    </submittedName>
</protein>
<dbReference type="Proteomes" id="UP000065807">
    <property type="component" value="Chromosome"/>
</dbReference>
<feature type="binding site" evidence="8">
    <location>
        <position position="127"/>
    </location>
    <ligand>
        <name>Mg(2+)</name>
        <dbReference type="ChEBI" id="CHEBI:18420"/>
    </ligand>
</feature>
<keyword evidence="5 8" id="KW-0862">Zinc</keyword>
<evidence type="ECO:0000313" key="12">
    <source>
        <dbReference type="Proteomes" id="UP000065807"/>
    </source>
</evidence>
<dbReference type="PRINTS" id="PR00113">
    <property type="entry name" value="ALKPHPHTASE"/>
</dbReference>
<dbReference type="EMBL" id="AP014924">
    <property type="protein sequence ID" value="BAS26773.1"/>
    <property type="molecule type" value="Genomic_DNA"/>
</dbReference>
<evidence type="ECO:0000313" key="11">
    <source>
        <dbReference type="EMBL" id="BAS26773.1"/>
    </source>
</evidence>
<sequence length="374" mass="38560">MGAICLLISLVAAPATAGAPAGPRNVVLMIADGLGLNHLTAARLAFFGGRPEMSVDRMEATAFVLTGSADRAVTDSAAAATALASGLGTDNGCTGVLPDGTPVRSLLEISRDHGRSAGIVTTARVTDATPAAFYAHVAVRDFEEEIAAQLVEDPPELVLGGGRDRFGAHPFTGAPRPGSLLEAAVDQGIHYLRTRDELEELPGESPILGLFMPGHLSYAGERLPTEPTLVQMVRFALDRLAADPDGFFLVVEGAKVDKAAHAHLLQETLGEIREFDEAVGVVLDFAAGDGETLVVVTADHETGGLGVVGGGAGGEGLRVQWLTTDHTAGAVPLYAYGPGSEAFRGTLTHPDVARKTAGALGIEPFPQVGGDPEP</sequence>
<feature type="signal peptide" evidence="10">
    <location>
        <begin position="1"/>
        <end position="17"/>
    </location>
</feature>
<dbReference type="SUPFAM" id="SSF53649">
    <property type="entry name" value="Alkaline phosphatase-like"/>
    <property type="match status" value="1"/>
</dbReference>
<feature type="active site" description="Phosphoserine intermediate" evidence="7">
    <location>
        <position position="76"/>
    </location>
</feature>
<accession>A0A0K2SI43</accession>
<dbReference type="InterPro" id="IPR017850">
    <property type="entry name" value="Alkaline_phosphatase_core_sf"/>
</dbReference>
<feature type="binding site" evidence="8">
    <location>
        <position position="252"/>
    </location>
    <ligand>
        <name>Mg(2+)</name>
        <dbReference type="ChEBI" id="CHEBI:18420"/>
    </ligand>
</feature>
<feature type="chain" id="PRO_5005486952" evidence="10">
    <location>
        <begin position="18"/>
        <end position="374"/>
    </location>
</feature>
<evidence type="ECO:0000256" key="10">
    <source>
        <dbReference type="SAM" id="SignalP"/>
    </source>
</evidence>
<dbReference type="PROSITE" id="PS00123">
    <property type="entry name" value="ALKALINE_PHOSPHATASE"/>
    <property type="match status" value="1"/>
</dbReference>
<dbReference type="PATRIC" id="fig|1555112.3.peg.954"/>
<evidence type="ECO:0000256" key="8">
    <source>
        <dbReference type="PIRSR" id="PIRSR601952-2"/>
    </source>
</evidence>
<dbReference type="GO" id="GO:0004035">
    <property type="term" value="F:alkaline phosphatase activity"/>
    <property type="evidence" value="ECO:0007669"/>
    <property type="project" value="TreeGrafter"/>
</dbReference>
<dbReference type="Gene3D" id="3.40.720.10">
    <property type="entry name" value="Alkaline Phosphatase, subunit A"/>
    <property type="match status" value="1"/>
</dbReference>
<gene>
    <name evidence="11" type="ORF">LIP_0916</name>
</gene>
<comment type="cofactor">
    <cofactor evidence="8">
        <name>Zn(2+)</name>
        <dbReference type="ChEBI" id="CHEBI:29105"/>
    </cofactor>
    <text evidence="8">Binds 2 Zn(2+) ions.</text>
</comment>
<evidence type="ECO:0000256" key="4">
    <source>
        <dbReference type="ARBA" id="ARBA00022801"/>
    </source>
</evidence>
<proteinExistence type="inferred from homology"/>
<keyword evidence="10" id="KW-0732">Signal</keyword>
<dbReference type="PANTHER" id="PTHR11596:SF5">
    <property type="entry name" value="ALKALINE PHOSPHATASE"/>
    <property type="match status" value="1"/>
</dbReference>
<keyword evidence="3 8" id="KW-0479">Metal-binding</keyword>
<keyword evidence="12" id="KW-1185">Reference proteome</keyword>
<reference evidence="12" key="2">
    <citation type="journal article" date="2016" name="Int. J. Syst. Evol. Microbiol.">
        <title>Complete genome sequence and cell structure of Limnochorda pilosa, a Gram-negative spore-former within the phylum Firmicutes.</title>
        <authorList>
            <person name="Watanabe M."/>
            <person name="Kojima H."/>
            <person name="Fukui M."/>
        </authorList>
    </citation>
    <scope>NUCLEOTIDE SEQUENCE [LARGE SCALE GENOMIC DNA]</scope>
    <source>
        <strain evidence="12">HC45</strain>
    </source>
</reference>
<keyword evidence="6 8" id="KW-0460">Magnesium</keyword>
<evidence type="ECO:0000256" key="2">
    <source>
        <dbReference type="ARBA" id="ARBA00022553"/>
    </source>
</evidence>
<dbReference type="CDD" id="cd16012">
    <property type="entry name" value="ALP"/>
    <property type="match status" value="1"/>
</dbReference>
<dbReference type="InterPro" id="IPR001952">
    <property type="entry name" value="Alkaline_phosphatase"/>
</dbReference>
<feature type="binding site" evidence="8">
    <location>
        <position position="32"/>
    </location>
    <ligand>
        <name>Zn(2+)</name>
        <dbReference type="ChEBI" id="CHEBI:29105"/>
        <label>2</label>
    </ligand>
</feature>
<dbReference type="STRING" id="1555112.LIP_0916"/>
<feature type="binding site" evidence="8">
    <location>
        <position position="261"/>
    </location>
    <ligand>
        <name>Zn(2+)</name>
        <dbReference type="ChEBI" id="CHEBI:29105"/>
        <label>2</label>
    </ligand>
</feature>
<reference evidence="12" key="1">
    <citation type="submission" date="2015-07" db="EMBL/GenBank/DDBJ databases">
        <title>Complete genome sequence and phylogenetic analysis of Limnochorda pilosa.</title>
        <authorList>
            <person name="Watanabe M."/>
            <person name="Kojima H."/>
            <person name="Fukui M."/>
        </authorList>
    </citation>
    <scope>NUCLEOTIDE SEQUENCE [LARGE SCALE GENOMIC DNA]</scope>
    <source>
        <strain evidence="12">HC45</strain>
    </source>
</reference>
<evidence type="ECO:0000256" key="6">
    <source>
        <dbReference type="ARBA" id="ARBA00022842"/>
    </source>
</evidence>
<feature type="binding site" evidence="8">
    <location>
        <position position="300"/>
    </location>
    <ligand>
        <name>Zn(2+)</name>
        <dbReference type="ChEBI" id="CHEBI:29105"/>
        <label>2</label>
    </ligand>
</feature>
<evidence type="ECO:0000256" key="1">
    <source>
        <dbReference type="ARBA" id="ARBA00005984"/>
    </source>
</evidence>
<evidence type="ECO:0000256" key="3">
    <source>
        <dbReference type="ARBA" id="ARBA00022723"/>
    </source>
</evidence>
<evidence type="ECO:0000256" key="5">
    <source>
        <dbReference type="ARBA" id="ARBA00022833"/>
    </source>
</evidence>
<feature type="binding site" evidence="8">
    <location>
        <position position="257"/>
    </location>
    <ligand>
        <name>Zn(2+)</name>
        <dbReference type="ChEBI" id="CHEBI:29105"/>
        <label>2</label>
    </ligand>
</feature>
<dbReference type="PANTHER" id="PTHR11596">
    <property type="entry name" value="ALKALINE PHOSPHATASE"/>
    <property type="match status" value="1"/>
</dbReference>
<dbReference type="GO" id="GO:0046872">
    <property type="term" value="F:metal ion binding"/>
    <property type="evidence" value="ECO:0007669"/>
    <property type="project" value="UniProtKB-KW"/>
</dbReference>
<evidence type="ECO:0000256" key="9">
    <source>
        <dbReference type="RuleBase" id="RU003946"/>
    </source>
</evidence>
<dbReference type="AlphaFoldDB" id="A0A0K2SI43"/>